<evidence type="ECO:0000313" key="2">
    <source>
        <dbReference type="EMBL" id="MYL97928.1"/>
    </source>
</evidence>
<proteinExistence type="predicted"/>
<comment type="caution">
    <text evidence="2">The sequence shown here is derived from an EMBL/GenBank/DDBJ whole genome shotgun (WGS) entry which is preliminary data.</text>
</comment>
<sequence>MTFEPFSIPAVPPGGSVSNGGVQCPPAPPLLAEAWLLAWQRIGGAVTIGTDRSLQPWFHPEIGCEDEQCATVLLAELLDTPGLPAAVRIIIAASLHPKRRRAA</sequence>
<dbReference type="EMBL" id="WVTD01000005">
    <property type="protein sequence ID" value="MYL97928.1"/>
    <property type="molecule type" value="Genomic_DNA"/>
</dbReference>
<feature type="region of interest" description="Disordered" evidence="1">
    <location>
        <begin position="1"/>
        <end position="23"/>
    </location>
</feature>
<reference evidence="2 3" key="1">
    <citation type="submission" date="2019-12" db="EMBL/GenBank/DDBJ databases">
        <authorList>
            <person name="Feng G."/>
            <person name="Zhu H."/>
        </authorList>
    </citation>
    <scope>NUCLEOTIDE SEQUENCE [LARGE SCALE GENOMIC DNA]</scope>
    <source>
        <strain evidence="2 3">FGD1</strain>
    </source>
</reference>
<name>A0A7X4K842_9SPHN</name>
<dbReference type="Proteomes" id="UP000465810">
    <property type="component" value="Unassembled WGS sequence"/>
</dbReference>
<organism evidence="2 3">
    <name type="scientific">Novosphingobium silvae</name>
    <dbReference type="NCBI Taxonomy" id="2692619"/>
    <lineage>
        <taxon>Bacteria</taxon>
        <taxon>Pseudomonadati</taxon>
        <taxon>Pseudomonadota</taxon>
        <taxon>Alphaproteobacteria</taxon>
        <taxon>Sphingomonadales</taxon>
        <taxon>Sphingomonadaceae</taxon>
        <taxon>Novosphingobium</taxon>
    </lineage>
</organism>
<dbReference type="AlphaFoldDB" id="A0A7X4K842"/>
<feature type="compositionally biased region" description="Low complexity" evidence="1">
    <location>
        <begin position="13"/>
        <end position="22"/>
    </location>
</feature>
<accession>A0A7X4K842</accession>
<gene>
    <name evidence="2" type="ORF">GR702_09105</name>
</gene>
<protein>
    <submittedName>
        <fullName evidence="2">Uncharacterized protein</fullName>
    </submittedName>
</protein>
<keyword evidence="3" id="KW-1185">Reference proteome</keyword>
<dbReference type="RefSeq" id="WP_160985572.1">
    <property type="nucleotide sequence ID" value="NZ_WVTD01000005.1"/>
</dbReference>
<evidence type="ECO:0000256" key="1">
    <source>
        <dbReference type="SAM" id="MobiDB-lite"/>
    </source>
</evidence>
<evidence type="ECO:0000313" key="3">
    <source>
        <dbReference type="Proteomes" id="UP000465810"/>
    </source>
</evidence>